<dbReference type="PANTHER" id="PTHR46541">
    <property type="entry name" value="ZINC FINGER PROTEIN AEBP2"/>
    <property type="match status" value="1"/>
</dbReference>
<dbReference type="InterPro" id="IPR003599">
    <property type="entry name" value="Ig_sub"/>
</dbReference>
<dbReference type="InterPro" id="IPR007110">
    <property type="entry name" value="Ig-like_dom"/>
</dbReference>
<dbReference type="InterPro" id="IPR002557">
    <property type="entry name" value="Chitin-bd_dom"/>
</dbReference>
<gene>
    <name evidence="4" type="ORF">C0Q70_21734</name>
</gene>
<evidence type="ECO:0000256" key="1">
    <source>
        <dbReference type="SAM" id="MobiDB-lite"/>
    </source>
</evidence>
<feature type="region of interest" description="Disordered" evidence="1">
    <location>
        <begin position="196"/>
        <end position="281"/>
    </location>
</feature>
<proteinExistence type="predicted"/>
<feature type="domain" description="Chitin-binding type-2" evidence="3">
    <location>
        <begin position="531"/>
        <end position="590"/>
    </location>
</feature>
<accession>A0A2T7NDC1</accession>
<dbReference type="AlphaFoldDB" id="A0A2T7NDC1"/>
<feature type="compositionally biased region" description="Low complexity" evidence="1">
    <location>
        <begin position="196"/>
        <end position="222"/>
    </location>
</feature>
<dbReference type="SMART" id="SM00409">
    <property type="entry name" value="IG"/>
    <property type="match status" value="1"/>
</dbReference>
<name>A0A2T7NDC1_POMCA</name>
<dbReference type="Gene3D" id="2.60.40.10">
    <property type="entry name" value="Immunoglobulins"/>
    <property type="match status" value="1"/>
</dbReference>
<feature type="compositionally biased region" description="Low complexity" evidence="1">
    <location>
        <begin position="845"/>
        <end position="879"/>
    </location>
</feature>
<comment type="caution">
    <text evidence="4">The sequence shown here is derived from an EMBL/GenBank/DDBJ whole genome shotgun (WGS) entry which is preliminary data.</text>
</comment>
<feature type="region of interest" description="Disordered" evidence="1">
    <location>
        <begin position="146"/>
        <end position="184"/>
    </location>
</feature>
<dbReference type="STRING" id="400727.A0A2T7NDC1"/>
<feature type="compositionally biased region" description="Polar residues" evidence="1">
    <location>
        <begin position="167"/>
        <end position="184"/>
    </location>
</feature>
<feature type="domain" description="Ig-like" evidence="2">
    <location>
        <begin position="312"/>
        <end position="416"/>
    </location>
</feature>
<dbReference type="OrthoDB" id="6135902at2759"/>
<dbReference type="PROSITE" id="PS50835">
    <property type="entry name" value="IG_LIKE"/>
    <property type="match status" value="1"/>
</dbReference>
<reference evidence="4 5" key="1">
    <citation type="submission" date="2018-04" db="EMBL/GenBank/DDBJ databases">
        <title>The genome of golden apple snail Pomacea canaliculata provides insight into stress tolerance and invasive adaptation.</title>
        <authorList>
            <person name="Liu C."/>
            <person name="Liu B."/>
            <person name="Ren Y."/>
            <person name="Zhang Y."/>
            <person name="Wang H."/>
            <person name="Li S."/>
            <person name="Jiang F."/>
            <person name="Yin L."/>
            <person name="Zhang G."/>
            <person name="Qian W."/>
            <person name="Fan W."/>
        </authorList>
    </citation>
    <scope>NUCLEOTIDE SEQUENCE [LARGE SCALE GENOMIC DNA]</scope>
    <source>
        <strain evidence="4">SZHN2017</strain>
        <tissue evidence="4">Muscle</tissue>
    </source>
</reference>
<dbReference type="InterPro" id="IPR013783">
    <property type="entry name" value="Ig-like_fold"/>
</dbReference>
<evidence type="ECO:0000259" key="3">
    <source>
        <dbReference type="PROSITE" id="PS50940"/>
    </source>
</evidence>
<dbReference type="SUPFAM" id="SSF48726">
    <property type="entry name" value="Immunoglobulin"/>
    <property type="match status" value="1"/>
</dbReference>
<dbReference type="InterPro" id="IPR036179">
    <property type="entry name" value="Ig-like_dom_sf"/>
</dbReference>
<dbReference type="Proteomes" id="UP000245119">
    <property type="component" value="Linkage Group LG14"/>
</dbReference>
<feature type="compositionally biased region" description="Low complexity" evidence="1">
    <location>
        <begin position="151"/>
        <end position="166"/>
    </location>
</feature>
<evidence type="ECO:0000313" key="5">
    <source>
        <dbReference type="Proteomes" id="UP000245119"/>
    </source>
</evidence>
<dbReference type="InterPro" id="IPR052130">
    <property type="entry name" value="AEBP2/jing_C2H2-ZnF"/>
</dbReference>
<evidence type="ECO:0008006" key="6">
    <source>
        <dbReference type="Google" id="ProtNLM"/>
    </source>
</evidence>
<keyword evidence="5" id="KW-1185">Reference proteome</keyword>
<organism evidence="4 5">
    <name type="scientific">Pomacea canaliculata</name>
    <name type="common">Golden apple snail</name>
    <dbReference type="NCBI Taxonomy" id="400727"/>
    <lineage>
        <taxon>Eukaryota</taxon>
        <taxon>Metazoa</taxon>
        <taxon>Spiralia</taxon>
        <taxon>Lophotrochozoa</taxon>
        <taxon>Mollusca</taxon>
        <taxon>Gastropoda</taxon>
        <taxon>Caenogastropoda</taxon>
        <taxon>Architaenioglossa</taxon>
        <taxon>Ampullarioidea</taxon>
        <taxon>Ampullariidae</taxon>
        <taxon>Pomacea</taxon>
    </lineage>
</organism>
<dbReference type="EMBL" id="PZQS01000014">
    <property type="protein sequence ID" value="PVD19169.1"/>
    <property type="molecule type" value="Genomic_DNA"/>
</dbReference>
<sequence>MSESSTITTVPATTSTLSTTTYVPTSTTSVASQTTVVSTVTTSVSSTTDGQSTRTVGTTETFAENTTVTLEHTTSAAQSTTTVGETATTAIVITSTSAQNTSTVGETAITDGESTPPVAQNTNTVGEPATTAIVITTTAAQSTLTVDERSTTAGASSTTAAQSTITVRDTSNTAGEITSTSAQRTVTVEQTATFAGESTNTVTDTETTAGESTTTALERTTTAVHSTVTSQDAVMTTGESTATSGESTAAASKDTPTSGESSTTIQNTSPSIGDSTTSNTICPTDVEATTLSVSNTTILEESSEASGTSSTPVVPSVSCVTAAAAVIGKSFILECSVTGVFNLSRVEFLRSGQALGAIDVATLTATSTGNATINGSYVDNVFKVMLIFTVTCADAGSYTCVARNGVDTIESTVLVDVRKEPQTPMLTVPNIIESVTTAQPKCQADMGYNSDITFGWLLRLSNGTEEILPKHQSSITVSTNDTTCSSSGISVLEANRYIGWNNSELCCQLTHLTNDSLVVSQVCKTLKLLPADYCSSTNSSYLLYPFEPCYTYVQCSLGTIYFSYCPQNMRFCFNVTAISCSVPDTHACSFVNHRGSHYNFCFLTSKHISIDNTSDVFRRKHVLNRKQYDDNSNDHFVISAICGVSCLHPNHDGQFSHARVLSDARGQPDSRTIEPGSPVITVPKIVESVTWNNPECQADMGYNNDVTFRWLLKRPNGTEQVLRDRNTADVISTNVTTCSTSGKSVLESHGYTGWNNSELCCQLSQSTNESHVFSQACKTLQLLPADYCPTTGSPYLPYPFDPCYTYVQCSEGIIYIRECNRANKYCFSFQDLGCSLLDTTPTALSTTSSATTTGSTSPESSTAVTDSTTSSLTSITSTSRDVETTSSEGAWAVNKLFDTGLGQHQQYICIAVFSHSPRQSVRGEPGSPTLTVPKIVESITTDQPECRAEMGYNSDVTFRWLLKGPNGTDSVLSDRQTPDTKRK</sequence>
<dbReference type="GO" id="GO:0008061">
    <property type="term" value="F:chitin binding"/>
    <property type="evidence" value="ECO:0007669"/>
    <property type="project" value="InterPro"/>
</dbReference>
<protein>
    <recommendedName>
        <fullName evidence="6">Ig-like domain-containing protein</fullName>
    </recommendedName>
</protein>
<dbReference type="GO" id="GO:0035098">
    <property type="term" value="C:ESC/E(Z) complex"/>
    <property type="evidence" value="ECO:0007669"/>
    <property type="project" value="TreeGrafter"/>
</dbReference>
<dbReference type="GO" id="GO:0006357">
    <property type="term" value="P:regulation of transcription by RNA polymerase II"/>
    <property type="evidence" value="ECO:0007669"/>
    <property type="project" value="TreeGrafter"/>
</dbReference>
<dbReference type="GO" id="GO:0008270">
    <property type="term" value="F:zinc ion binding"/>
    <property type="evidence" value="ECO:0007669"/>
    <property type="project" value="UniProtKB-KW"/>
</dbReference>
<dbReference type="PANTHER" id="PTHR46541:SF1">
    <property type="entry name" value="ZINC FINGER PROTEIN AEBP2"/>
    <property type="match status" value="1"/>
</dbReference>
<dbReference type="GO" id="GO:0005576">
    <property type="term" value="C:extracellular region"/>
    <property type="evidence" value="ECO:0007669"/>
    <property type="project" value="InterPro"/>
</dbReference>
<feature type="region of interest" description="Disordered" evidence="1">
    <location>
        <begin position="845"/>
        <end position="884"/>
    </location>
</feature>
<evidence type="ECO:0000313" key="4">
    <source>
        <dbReference type="EMBL" id="PVD19169.1"/>
    </source>
</evidence>
<feature type="compositionally biased region" description="Polar residues" evidence="1">
    <location>
        <begin position="254"/>
        <end position="281"/>
    </location>
</feature>
<evidence type="ECO:0000259" key="2">
    <source>
        <dbReference type="PROSITE" id="PS50835"/>
    </source>
</evidence>
<feature type="compositionally biased region" description="Polar residues" evidence="1">
    <location>
        <begin position="223"/>
        <end position="234"/>
    </location>
</feature>
<dbReference type="PROSITE" id="PS50940">
    <property type="entry name" value="CHIT_BIND_II"/>
    <property type="match status" value="1"/>
</dbReference>
<feature type="compositionally biased region" description="Low complexity" evidence="1">
    <location>
        <begin position="236"/>
        <end position="252"/>
    </location>
</feature>